<dbReference type="AlphaFoldDB" id="A0A2A2I8H9"/>
<accession>A0A2A2I8H9</accession>
<feature type="domain" description="DUF4097" evidence="1">
    <location>
        <begin position="45"/>
        <end position="179"/>
    </location>
</feature>
<keyword evidence="3" id="KW-1185">Reference proteome</keyword>
<dbReference type="Proteomes" id="UP000218887">
    <property type="component" value="Unassembled WGS sequence"/>
</dbReference>
<dbReference type="OrthoDB" id="2588856at2"/>
<dbReference type="RefSeq" id="WP_095657110.1">
    <property type="nucleotide sequence ID" value="NZ_NPOA01000016.1"/>
</dbReference>
<organism evidence="2 3">
    <name type="scientific">Virgibacillus profundi</name>
    <dbReference type="NCBI Taxonomy" id="2024555"/>
    <lineage>
        <taxon>Bacteria</taxon>
        <taxon>Bacillati</taxon>
        <taxon>Bacillota</taxon>
        <taxon>Bacilli</taxon>
        <taxon>Bacillales</taxon>
        <taxon>Bacillaceae</taxon>
        <taxon>Virgibacillus</taxon>
    </lineage>
</organism>
<evidence type="ECO:0000313" key="3">
    <source>
        <dbReference type="Proteomes" id="UP000218887"/>
    </source>
</evidence>
<comment type="caution">
    <text evidence="2">The sequence shown here is derived from an EMBL/GenBank/DDBJ whole genome shotgun (WGS) entry which is preliminary data.</text>
</comment>
<name>A0A2A2I8H9_9BACI</name>
<dbReference type="Gene3D" id="2.160.20.120">
    <property type="match status" value="1"/>
</dbReference>
<protein>
    <recommendedName>
        <fullName evidence="1">DUF4097 domain-containing protein</fullName>
    </recommendedName>
</protein>
<proteinExistence type="predicted"/>
<dbReference type="EMBL" id="NPOA01000016">
    <property type="protein sequence ID" value="PAV27947.1"/>
    <property type="molecule type" value="Genomic_DNA"/>
</dbReference>
<evidence type="ECO:0000313" key="2">
    <source>
        <dbReference type="EMBL" id="PAV27947.1"/>
    </source>
</evidence>
<dbReference type="InterPro" id="IPR025164">
    <property type="entry name" value="Toastrack_DUF4097"/>
</dbReference>
<reference evidence="2 3" key="1">
    <citation type="submission" date="2017-08" db="EMBL/GenBank/DDBJ databases">
        <title>Virgibacillus indicus sp. nov. and Virgibacillus profoundi sp. nov, two moderately halophilic bacteria isolated from marine sediment by using the Microfluidic Streak Plate.</title>
        <authorList>
            <person name="Xu B."/>
            <person name="Hu B."/>
            <person name="Wang J."/>
            <person name="Zhu Y."/>
            <person name="Huang L."/>
            <person name="Du W."/>
            <person name="Huang Y."/>
        </authorList>
    </citation>
    <scope>NUCLEOTIDE SEQUENCE [LARGE SCALE GENOMIC DNA]</scope>
    <source>
        <strain evidence="2 3">IO3-P3-H5</strain>
    </source>
</reference>
<gene>
    <name evidence="2" type="ORF">CIL05_18930</name>
</gene>
<sequence>MNNVKKIVMIALLFLLVGGIGSIITFNFTEPTSVAEAKEVDDTNITAIDIQSNNERVEIIPAKDQKIRIELSGRSNDKKKNLSVEENGNTLFIQTDNQNHKLFNFGFFTESLTLTVYLPEKLYDTLIVEIDNGSLEAEALNIKDIKAASKNGRIDMENITAETVQVKTDNGKIALSQVEGEITGKTSNGAISLETKSLDQPLELETDNGSIKVQTEKEPTNAIFDVRTDNGSVKVFGDSNWETVVGNGDNLIKLKTDNGSIRVEK</sequence>
<evidence type="ECO:0000259" key="1">
    <source>
        <dbReference type="Pfam" id="PF13349"/>
    </source>
</evidence>
<dbReference type="Pfam" id="PF13349">
    <property type="entry name" value="DUF4097"/>
    <property type="match status" value="1"/>
</dbReference>